<dbReference type="EMBL" id="BSDT01000001">
    <property type="protein sequence ID" value="GLI45144.1"/>
    <property type="molecule type" value="Genomic_DNA"/>
</dbReference>
<keyword evidence="5" id="KW-0732">Signal</keyword>
<dbReference type="PANTHER" id="PTHR11709">
    <property type="entry name" value="MULTI-COPPER OXIDASE"/>
    <property type="match status" value="1"/>
</dbReference>
<name>A0A9W6GE96_9ACTN</name>
<dbReference type="GO" id="GO:0016491">
    <property type="term" value="F:oxidoreductase activity"/>
    <property type="evidence" value="ECO:0007669"/>
    <property type="project" value="UniProtKB-KW"/>
</dbReference>
<evidence type="ECO:0000256" key="5">
    <source>
        <dbReference type="SAM" id="SignalP"/>
    </source>
</evidence>
<dbReference type="Pfam" id="PF07732">
    <property type="entry name" value="Cu-oxidase_3"/>
    <property type="match status" value="1"/>
</dbReference>
<dbReference type="PROSITE" id="PS00079">
    <property type="entry name" value="MULTICOPPER_OXIDASE1"/>
    <property type="match status" value="1"/>
</dbReference>
<dbReference type="CDD" id="cd13870">
    <property type="entry name" value="CuRO_2_CopA_like_1"/>
    <property type="match status" value="1"/>
</dbReference>
<dbReference type="PROSITE" id="PS00080">
    <property type="entry name" value="MULTICOPPER_OXIDASE2"/>
    <property type="match status" value="1"/>
</dbReference>
<dbReference type="Proteomes" id="UP001144313">
    <property type="component" value="Unassembled WGS sequence"/>
</dbReference>
<feature type="region of interest" description="Disordered" evidence="4">
    <location>
        <begin position="211"/>
        <end position="230"/>
    </location>
</feature>
<dbReference type="RefSeq" id="WP_270118411.1">
    <property type="nucleotide sequence ID" value="NZ_BAAAOL010000001.1"/>
</dbReference>
<evidence type="ECO:0000256" key="4">
    <source>
        <dbReference type="SAM" id="MobiDB-lite"/>
    </source>
</evidence>
<dbReference type="InterPro" id="IPR006311">
    <property type="entry name" value="TAT_signal"/>
</dbReference>
<dbReference type="AlphaFoldDB" id="A0A9W6GE96"/>
<dbReference type="InterPro" id="IPR001117">
    <property type="entry name" value="Cu-oxidase_2nd"/>
</dbReference>
<dbReference type="Pfam" id="PF00394">
    <property type="entry name" value="Cu-oxidase"/>
    <property type="match status" value="1"/>
</dbReference>
<dbReference type="InterPro" id="IPR034279">
    <property type="entry name" value="CuRO_3_CopA"/>
</dbReference>
<dbReference type="InterPro" id="IPR045087">
    <property type="entry name" value="Cu-oxidase_fam"/>
</dbReference>
<feature type="domain" description="Plastocyanin-like" evidence="7">
    <location>
        <begin position="393"/>
        <end position="499"/>
    </location>
</feature>
<feature type="domain" description="Plastocyanin-like" evidence="8">
    <location>
        <begin position="74"/>
        <end position="174"/>
    </location>
</feature>
<accession>A0A9W6GE96</accession>
<keyword evidence="1" id="KW-0479">Metal-binding</keyword>
<evidence type="ECO:0000313" key="10">
    <source>
        <dbReference type="Proteomes" id="UP001144313"/>
    </source>
</evidence>
<dbReference type="InterPro" id="IPR008972">
    <property type="entry name" value="Cupredoxin"/>
</dbReference>
<sequence length="504" mass="53833">MRALTRRSVLRGGAAALPATALAACSEDQPAAPSFVAPDSERVAAAEAARNPGAVREFQLGPVATEVDLGGLIVPTWSYGGQIPGTPIRVNRGEQVKTVVTNGLPEPTTVHWHGLQMRCDADGVPDLTQAPIEPGVTYTYQFTAADAGTYWFHPHMGTQLDRGLYAPLIVDDPDEAITWDLEWTVVLDDWMDGVTGTPDDVLAELAQGMNMDEVGSGGGHDGHGQAPANDSFLLHGAESDLLGADAGDVRYPHHLVNGRVPADPEVFAAEPGARVRIRIINAGADTAYRVALAGHRLTVTHTDGFPCEPVEADAILIGMGERYDVLVTLGDGVFPLVAEAEGKHARGRALVRTGTGEAPPADFVPAELTGHVLSYPELAPADPVALPGKAPDRIIDLELTGSMEQFDWAINGRPHDLTNPYPVEEGERVRLRFINGDAMWHPMHLHGHTFALADTGLRKDTAIVLPGQTLEVDFDAVNPGLWMLHCHNLYHGEVGMMAALGYLA</sequence>
<dbReference type="CDD" id="cd13861">
    <property type="entry name" value="CuRO_1_CumA_like"/>
    <property type="match status" value="1"/>
</dbReference>
<dbReference type="InterPro" id="IPR033138">
    <property type="entry name" value="Cu_oxidase_CS"/>
</dbReference>
<evidence type="ECO:0000259" key="6">
    <source>
        <dbReference type="Pfam" id="PF00394"/>
    </source>
</evidence>
<keyword evidence="2" id="KW-0560">Oxidoreductase</keyword>
<evidence type="ECO:0000256" key="3">
    <source>
        <dbReference type="ARBA" id="ARBA00023008"/>
    </source>
</evidence>
<evidence type="ECO:0000313" key="9">
    <source>
        <dbReference type="EMBL" id="GLI45144.1"/>
    </source>
</evidence>
<protein>
    <submittedName>
        <fullName evidence="9">Oxidase</fullName>
    </submittedName>
</protein>
<organism evidence="9 10">
    <name type="scientific">Glycomyces algeriensis</name>
    <dbReference type="NCBI Taxonomy" id="256037"/>
    <lineage>
        <taxon>Bacteria</taxon>
        <taxon>Bacillati</taxon>
        <taxon>Actinomycetota</taxon>
        <taxon>Actinomycetes</taxon>
        <taxon>Glycomycetales</taxon>
        <taxon>Glycomycetaceae</taxon>
        <taxon>Glycomyces</taxon>
    </lineage>
</organism>
<comment type="caution">
    <text evidence="9">The sequence shown here is derived from an EMBL/GenBank/DDBJ whole genome shotgun (WGS) entry which is preliminary data.</text>
</comment>
<feature type="chain" id="PRO_5040958264" evidence="5">
    <location>
        <begin position="24"/>
        <end position="504"/>
    </location>
</feature>
<dbReference type="SUPFAM" id="SSF49503">
    <property type="entry name" value="Cupredoxins"/>
    <property type="match status" value="3"/>
</dbReference>
<evidence type="ECO:0000256" key="1">
    <source>
        <dbReference type="ARBA" id="ARBA00022723"/>
    </source>
</evidence>
<dbReference type="CDD" id="cd13896">
    <property type="entry name" value="CuRO_3_CopA"/>
    <property type="match status" value="1"/>
</dbReference>
<dbReference type="GO" id="GO:0005507">
    <property type="term" value="F:copper ion binding"/>
    <property type="evidence" value="ECO:0007669"/>
    <property type="project" value="InterPro"/>
</dbReference>
<feature type="domain" description="Plastocyanin-like" evidence="6">
    <location>
        <begin position="246"/>
        <end position="346"/>
    </location>
</feature>
<dbReference type="InterPro" id="IPR002355">
    <property type="entry name" value="Cu_oxidase_Cu_BS"/>
</dbReference>
<dbReference type="Pfam" id="PF07731">
    <property type="entry name" value="Cu-oxidase_2"/>
    <property type="match status" value="1"/>
</dbReference>
<dbReference type="PROSITE" id="PS51318">
    <property type="entry name" value="TAT"/>
    <property type="match status" value="1"/>
</dbReference>
<evidence type="ECO:0000259" key="7">
    <source>
        <dbReference type="Pfam" id="PF07731"/>
    </source>
</evidence>
<evidence type="ECO:0000259" key="8">
    <source>
        <dbReference type="Pfam" id="PF07732"/>
    </source>
</evidence>
<dbReference type="PROSITE" id="PS51257">
    <property type="entry name" value="PROKAR_LIPOPROTEIN"/>
    <property type="match status" value="1"/>
</dbReference>
<reference evidence="9" key="1">
    <citation type="submission" date="2022-12" db="EMBL/GenBank/DDBJ databases">
        <title>Reference genome sequencing for broad-spectrum identification of bacterial and archaeal isolates by mass spectrometry.</title>
        <authorList>
            <person name="Sekiguchi Y."/>
            <person name="Tourlousse D.M."/>
        </authorList>
    </citation>
    <scope>NUCLEOTIDE SEQUENCE</scope>
    <source>
        <strain evidence="9">LLR39Z86</strain>
    </source>
</reference>
<dbReference type="InterPro" id="IPR011706">
    <property type="entry name" value="Cu-oxidase_C"/>
</dbReference>
<evidence type="ECO:0000256" key="2">
    <source>
        <dbReference type="ARBA" id="ARBA00023002"/>
    </source>
</evidence>
<dbReference type="InterPro" id="IPR011707">
    <property type="entry name" value="Cu-oxidase-like_N"/>
</dbReference>
<dbReference type="PANTHER" id="PTHR11709:SF394">
    <property type="entry name" value="FI03373P-RELATED"/>
    <property type="match status" value="1"/>
</dbReference>
<keyword evidence="10" id="KW-1185">Reference proteome</keyword>
<proteinExistence type="predicted"/>
<gene>
    <name evidence="9" type="ORF">GALLR39Z86_49940</name>
</gene>
<keyword evidence="3" id="KW-0186">Copper</keyword>
<dbReference type="Gene3D" id="2.60.40.420">
    <property type="entry name" value="Cupredoxins - blue copper proteins"/>
    <property type="match status" value="3"/>
</dbReference>
<feature type="signal peptide" evidence="5">
    <location>
        <begin position="1"/>
        <end position="23"/>
    </location>
</feature>